<name>E3N8H0_CAERE</name>
<protein>
    <submittedName>
        <fullName evidence="1">Uncharacterized protein</fullName>
    </submittedName>
</protein>
<dbReference type="InParanoid" id="E3N8H0"/>
<keyword evidence="2" id="KW-1185">Reference proteome</keyword>
<dbReference type="AlphaFoldDB" id="E3N8H0"/>
<accession>E3N8H0</accession>
<organism evidence="2">
    <name type="scientific">Caenorhabditis remanei</name>
    <name type="common">Caenorhabditis vulgaris</name>
    <dbReference type="NCBI Taxonomy" id="31234"/>
    <lineage>
        <taxon>Eukaryota</taxon>
        <taxon>Metazoa</taxon>
        <taxon>Ecdysozoa</taxon>
        <taxon>Nematoda</taxon>
        <taxon>Chromadorea</taxon>
        <taxon>Rhabditida</taxon>
        <taxon>Rhabditina</taxon>
        <taxon>Rhabditomorpha</taxon>
        <taxon>Rhabditoidea</taxon>
        <taxon>Rhabditidae</taxon>
        <taxon>Peloderinae</taxon>
        <taxon>Caenorhabditis</taxon>
    </lineage>
</organism>
<evidence type="ECO:0000313" key="2">
    <source>
        <dbReference type="Proteomes" id="UP000008281"/>
    </source>
</evidence>
<dbReference type="STRING" id="31234.E3N8H0"/>
<proteinExistence type="predicted"/>
<gene>
    <name evidence="1" type="ORF">CRE_19977</name>
</gene>
<dbReference type="EMBL" id="DS268556">
    <property type="protein sequence ID" value="EFO89417.1"/>
    <property type="molecule type" value="Genomic_DNA"/>
</dbReference>
<evidence type="ECO:0000313" key="1">
    <source>
        <dbReference type="EMBL" id="EFO89417.1"/>
    </source>
</evidence>
<dbReference type="Proteomes" id="UP000008281">
    <property type="component" value="Unassembled WGS sequence"/>
</dbReference>
<dbReference type="HOGENOM" id="CLU_1429239_0_0_1"/>
<dbReference type="OrthoDB" id="5835755at2759"/>
<reference evidence="1" key="1">
    <citation type="submission" date="2007-07" db="EMBL/GenBank/DDBJ databases">
        <title>PCAP assembly of the Caenorhabditis remanei genome.</title>
        <authorList>
            <consortium name="The Caenorhabditis remanei Sequencing Consortium"/>
            <person name="Wilson R.K."/>
        </authorList>
    </citation>
    <scope>NUCLEOTIDE SEQUENCE [LARGE SCALE GENOMIC DNA]</scope>
    <source>
        <strain evidence="1">PB4641</strain>
    </source>
</reference>
<sequence>MEVRSEAKAFATTNTVLKAQLNKWILKVLRTVFAYWRISTVPVISTNEEADLNRLTNRQKSAEDVKKLETALSHGKTEKEPLQNAFREKTKQTDHINFLDCQFDTKLIKLRNELQNTNDKIVYTSVRKIVNVQYFSLSDTERIALRNYFSEIKSTTILKRYWSFDSFICEPIAKKNSENTDFERSYMSSI</sequence>